<feature type="transmembrane region" description="Helical" evidence="1">
    <location>
        <begin position="21"/>
        <end position="38"/>
    </location>
</feature>
<evidence type="ECO:0000256" key="1">
    <source>
        <dbReference type="SAM" id="Phobius"/>
    </source>
</evidence>
<reference evidence="2 3" key="1">
    <citation type="submission" date="2018-03" db="EMBL/GenBank/DDBJ databases">
        <title>The ancient ancestry and fast evolution of plastids.</title>
        <authorList>
            <person name="Moore K.R."/>
            <person name="Magnabosco C."/>
            <person name="Momper L."/>
            <person name="Gold D.A."/>
            <person name="Bosak T."/>
            <person name="Fournier G.P."/>
        </authorList>
    </citation>
    <scope>NUCLEOTIDE SEQUENCE [LARGE SCALE GENOMIC DNA]</scope>
    <source>
        <strain evidence="2 3">CCALA 037</strain>
    </source>
</reference>
<dbReference type="Pfam" id="PF11353">
    <property type="entry name" value="DUF3153"/>
    <property type="match status" value="1"/>
</dbReference>
<keyword evidence="1" id="KW-0812">Transmembrane</keyword>
<gene>
    <name evidence="2" type="ORF">C7B77_03035</name>
</gene>
<proteinExistence type="predicted"/>
<evidence type="ECO:0000313" key="2">
    <source>
        <dbReference type="EMBL" id="PSB58906.1"/>
    </source>
</evidence>
<name>A0A2T1GLZ8_9CYAN</name>
<keyword evidence="1" id="KW-1133">Transmembrane helix</keyword>
<accession>A0A2T1GLZ8</accession>
<dbReference type="AlphaFoldDB" id="A0A2T1GLZ8"/>
<dbReference type="InterPro" id="IPR021499">
    <property type="entry name" value="DUF3153"/>
</dbReference>
<dbReference type="Proteomes" id="UP000238937">
    <property type="component" value="Unassembled WGS sequence"/>
</dbReference>
<feature type="transmembrane region" description="Helical" evidence="1">
    <location>
        <begin position="224"/>
        <end position="249"/>
    </location>
</feature>
<evidence type="ECO:0000313" key="3">
    <source>
        <dbReference type="Proteomes" id="UP000238937"/>
    </source>
</evidence>
<dbReference type="OrthoDB" id="458293at2"/>
<comment type="caution">
    <text evidence="2">The sequence shown here is derived from an EMBL/GenBank/DDBJ whole genome shotgun (WGS) entry which is preliminary data.</text>
</comment>
<organism evidence="2 3">
    <name type="scientific">Chamaesiphon polymorphus CCALA 037</name>
    <dbReference type="NCBI Taxonomy" id="2107692"/>
    <lineage>
        <taxon>Bacteria</taxon>
        <taxon>Bacillati</taxon>
        <taxon>Cyanobacteriota</taxon>
        <taxon>Cyanophyceae</taxon>
        <taxon>Gomontiellales</taxon>
        <taxon>Chamaesiphonaceae</taxon>
        <taxon>Chamaesiphon</taxon>
    </lineage>
</organism>
<protein>
    <submittedName>
        <fullName evidence="2">DUF3153 domain-containing protein</fullName>
    </submittedName>
</protein>
<keyword evidence="1" id="KW-0472">Membrane</keyword>
<keyword evidence="3" id="KW-1185">Reference proteome</keyword>
<sequence length="268" mass="30166">MKIQIDQDKVARLVNRLLSPIGRHLAIGYFFIAIALSGCIKYDTSINFSSLNDGEIVEHIQLGDRLNSFSQDAVKKWVDSIDRRTIQAQGRIEHLSDRELKVIIPFNNPQELVAKIERYFNPQTSDTQARTNFNSHMTIDRSNFLLAVRNHLSYDIDLRSLAIAATDPKVSVAADNSVELNFSLNSPWGVKNGELTNNIASVKKLGNTQTSWQLKPGQLNHVEAIFWLPNPLAIGGVVISLISLAGYYFKYRQLPWPFAFKSANPVRS</sequence>
<dbReference type="EMBL" id="PVWO01000020">
    <property type="protein sequence ID" value="PSB58906.1"/>
    <property type="molecule type" value="Genomic_DNA"/>
</dbReference>
<dbReference type="RefSeq" id="WP_106300195.1">
    <property type="nucleotide sequence ID" value="NZ_PVWO01000020.1"/>
</dbReference>